<dbReference type="OrthoDB" id="7793at2157"/>
<evidence type="ECO:0000256" key="3">
    <source>
        <dbReference type="ARBA" id="ARBA00023274"/>
    </source>
</evidence>
<dbReference type="GO" id="GO:0003735">
    <property type="term" value="F:structural constituent of ribosome"/>
    <property type="evidence" value="ECO:0007669"/>
    <property type="project" value="InterPro"/>
</dbReference>
<dbReference type="Pfam" id="PF01092">
    <property type="entry name" value="Ribosomal_S6e"/>
    <property type="match status" value="1"/>
</dbReference>
<sequence length="135" mass="14363">MADFKVVVSDPKTKTYQFDITGAEANQYIGRAIGQTVDGSTVGLEGYTLTITGGTDNSGFVMSPDLPGSKRQKVLVARGVGYSAKAKGVRRRKFLRGREIATDLTQINTKVTGYGDKSIEDILGGGAEEEAPAEE</sequence>
<reference evidence="5 6" key="1">
    <citation type="submission" date="2014-07" db="EMBL/GenBank/DDBJ databases">
        <title>Methanogenic archaea and the global carbon cycle.</title>
        <authorList>
            <person name="Henriksen J.R."/>
            <person name="Luke J."/>
            <person name="Reinhart S."/>
            <person name="Benedict M.N."/>
            <person name="Youngblut N.D."/>
            <person name="Metcalf M.E."/>
            <person name="Whitaker R.J."/>
            <person name="Metcalf W.W."/>
        </authorList>
    </citation>
    <scope>NUCLEOTIDE SEQUENCE [LARGE SCALE GENOMIC DNA]</scope>
    <source>
        <strain evidence="5 6">MM1</strain>
    </source>
</reference>
<dbReference type="RefSeq" id="WP_048205005.1">
    <property type="nucleotide sequence ID" value="NZ_CP009518.1"/>
</dbReference>
<dbReference type="SMART" id="SM01405">
    <property type="entry name" value="Ribosomal_S6e"/>
    <property type="match status" value="1"/>
</dbReference>
<gene>
    <name evidence="4" type="primary">rps6e</name>
    <name evidence="5" type="ORF">MCMEM_0788</name>
</gene>
<dbReference type="GeneID" id="24893305"/>
<dbReference type="NCBIfam" id="NF003294">
    <property type="entry name" value="PRK04290.1-3"/>
    <property type="match status" value="1"/>
</dbReference>
<evidence type="ECO:0000256" key="2">
    <source>
        <dbReference type="ARBA" id="ARBA00022980"/>
    </source>
</evidence>
<dbReference type="InterPro" id="IPR020924">
    <property type="entry name" value="Ribosomal_eS6_arc"/>
</dbReference>
<dbReference type="AlphaFoldDB" id="A0A0E3SQC9"/>
<evidence type="ECO:0000256" key="1">
    <source>
        <dbReference type="ARBA" id="ARBA00009312"/>
    </source>
</evidence>
<proteinExistence type="inferred from homology"/>
<dbReference type="GO" id="GO:0005840">
    <property type="term" value="C:ribosome"/>
    <property type="evidence" value="ECO:0007669"/>
    <property type="project" value="UniProtKB-KW"/>
</dbReference>
<evidence type="ECO:0000313" key="5">
    <source>
        <dbReference type="EMBL" id="AKB84841.1"/>
    </source>
</evidence>
<name>A0A0E3SQC9_METMT</name>
<dbReference type="InterPro" id="IPR018282">
    <property type="entry name" value="Ribosomal_eS6_CS"/>
</dbReference>
<organism evidence="5 6">
    <name type="scientific">Methanococcoides methylutens MM1</name>
    <dbReference type="NCBI Taxonomy" id="1434104"/>
    <lineage>
        <taxon>Archaea</taxon>
        <taxon>Methanobacteriati</taxon>
        <taxon>Methanobacteriota</taxon>
        <taxon>Stenosarchaea group</taxon>
        <taxon>Methanomicrobia</taxon>
        <taxon>Methanosarcinales</taxon>
        <taxon>Methanosarcinaceae</taxon>
        <taxon>Methanococcoides</taxon>
    </lineage>
</organism>
<dbReference type="HOGENOM" id="CLU_109671_1_1_2"/>
<accession>A0A0E3SQC9</accession>
<dbReference type="STRING" id="1434104.MCMEM_0788"/>
<dbReference type="GO" id="GO:1990904">
    <property type="term" value="C:ribonucleoprotein complex"/>
    <property type="evidence" value="ECO:0007669"/>
    <property type="project" value="UniProtKB-KW"/>
</dbReference>
<dbReference type="PANTHER" id="PTHR11502">
    <property type="entry name" value="40S RIBOSOMAL PROTEIN S6"/>
    <property type="match status" value="1"/>
</dbReference>
<evidence type="ECO:0000256" key="4">
    <source>
        <dbReference type="HAMAP-Rule" id="MF_00512"/>
    </source>
</evidence>
<comment type="similarity">
    <text evidence="1 4">Belongs to the eukaryotic ribosomal protein eS6 family.</text>
</comment>
<dbReference type="GO" id="GO:0006412">
    <property type="term" value="P:translation"/>
    <property type="evidence" value="ECO:0007669"/>
    <property type="project" value="UniProtKB-UniRule"/>
</dbReference>
<dbReference type="EMBL" id="CP009518">
    <property type="protein sequence ID" value="AKB84841.1"/>
    <property type="molecule type" value="Genomic_DNA"/>
</dbReference>
<dbReference type="Proteomes" id="UP000033048">
    <property type="component" value="Chromosome"/>
</dbReference>
<protein>
    <recommendedName>
        <fullName evidence="4">Small ribosomal subunit protein eS6</fullName>
    </recommendedName>
</protein>
<dbReference type="KEGG" id="mmet:MCMEM_0788"/>
<dbReference type="HAMAP" id="MF_00512">
    <property type="entry name" value="Ribosomal_eS6"/>
    <property type="match status" value="1"/>
</dbReference>
<keyword evidence="2 4" id="KW-0689">Ribosomal protein</keyword>
<dbReference type="PROSITE" id="PS00578">
    <property type="entry name" value="RIBOSOMAL_S6E"/>
    <property type="match status" value="1"/>
</dbReference>
<keyword evidence="6" id="KW-1185">Reference proteome</keyword>
<keyword evidence="3 4" id="KW-0687">Ribonucleoprotein</keyword>
<dbReference type="InterPro" id="IPR001377">
    <property type="entry name" value="Ribosomal_eS6"/>
</dbReference>
<evidence type="ECO:0000313" key="6">
    <source>
        <dbReference type="Proteomes" id="UP000033048"/>
    </source>
</evidence>